<dbReference type="GO" id="GO:0016987">
    <property type="term" value="F:sigma factor activity"/>
    <property type="evidence" value="ECO:0007669"/>
    <property type="project" value="UniProtKB-KW"/>
</dbReference>
<evidence type="ECO:0000259" key="5">
    <source>
        <dbReference type="PROSITE" id="PS50043"/>
    </source>
</evidence>
<dbReference type="SUPFAM" id="SSF88659">
    <property type="entry name" value="Sigma3 and sigma4 domains of RNA polymerase sigma factors"/>
    <property type="match status" value="1"/>
</dbReference>
<dbReference type="GO" id="GO:0003677">
    <property type="term" value="F:DNA binding"/>
    <property type="evidence" value="ECO:0007669"/>
    <property type="project" value="InterPro"/>
</dbReference>
<dbReference type="InterPro" id="IPR036388">
    <property type="entry name" value="WH-like_DNA-bd_sf"/>
</dbReference>
<dbReference type="InterPro" id="IPR013249">
    <property type="entry name" value="RNA_pol_sigma70_r4_t2"/>
</dbReference>
<dbReference type="SMART" id="SM00421">
    <property type="entry name" value="HTH_LUXR"/>
    <property type="match status" value="1"/>
</dbReference>
<dbReference type="Gene3D" id="1.10.10.10">
    <property type="entry name" value="Winged helix-like DNA-binding domain superfamily/Winged helix DNA-binding domain"/>
    <property type="match status" value="1"/>
</dbReference>
<name>A0AAE3SKL4_9BACT</name>
<feature type="domain" description="HTH luxR-type" evidence="5">
    <location>
        <begin position="120"/>
        <end position="189"/>
    </location>
</feature>
<keyword evidence="7" id="KW-1185">Reference proteome</keyword>
<organism evidence="6 7">
    <name type="scientific">Plebeiibacterium marinum</name>
    <dbReference type="NCBI Taxonomy" id="2992111"/>
    <lineage>
        <taxon>Bacteria</taxon>
        <taxon>Pseudomonadati</taxon>
        <taxon>Bacteroidota</taxon>
        <taxon>Bacteroidia</taxon>
        <taxon>Marinilabiliales</taxon>
        <taxon>Marinilabiliaceae</taxon>
        <taxon>Plebeiibacterium</taxon>
    </lineage>
</organism>
<dbReference type="InterPro" id="IPR000792">
    <property type="entry name" value="Tscrpt_reg_LuxR_C"/>
</dbReference>
<dbReference type="Proteomes" id="UP001207408">
    <property type="component" value="Unassembled WGS sequence"/>
</dbReference>
<protein>
    <submittedName>
        <fullName evidence="6">RNA polymerase sigma-70 factor</fullName>
    </submittedName>
</protein>
<gene>
    <name evidence="6" type="ORF">OM074_13435</name>
</gene>
<accession>A0AAE3SKL4</accession>
<dbReference type="NCBIfam" id="TIGR02937">
    <property type="entry name" value="sigma70-ECF"/>
    <property type="match status" value="1"/>
</dbReference>
<dbReference type="InterPro" id="IPR039425">
    <property type="entry name" value="RNA_pol_sigma-70-like"/>
</dbReference>
<keyword evidence="2" id="KW-0805">Transcription regulation</keyword>
<sequence>MNKGDTNKLIKDLNDGSDSAFRTLFDLFYPSLCLFSEKYVVNTSAAQDIAQEAFVKYWEKHHTFDNILKIKSYLYVSVRNASLNYLRLKKHTLALDDLKKIESEDFYKDILIEEETYRIFYQAINSLPNQMKTVIQFTLEGLKNKEIAEQMGISENTVHSHKKEAYKKLKENLKVHYLLDLLLIMINHTL</sequence>
<dbReference type="SUPFAM" id="SSF88946">
    <property type="entry name" value="Sigma2 domain of RNA polymerase sigma factors"/>
    <property type="match status" value="1"/>
</dbReference>
<dbReference type="InterPro" id="IPR014327">
    <property type="entry name" value="RNA_pol_sigma70_bacteroid"/>
</dbReference>
<keyword evidence="4" id="KW-0804">Transcription</keyword>
<dbReference type="PRINTS" id="PR00038">
    <property type="entry name" value="HTHLUXR"/>
</dbReference>
<evidence type="ECO:0000256" key="4">
    <source>
        <dbReference type="ARBA" id="ARBA00023163"/>
    </source>
</evidence>
<dbReference type="Pfam" id="PF08281">
    <property type="entry name" value="Sigma70_r4_2"/>
    <property type="match status" value="1"/>
</dbReference>
<dbReference type="PANTHER" id="PTHR43133">
    <property type="entry name" value="RNA POLYMERASE ECF-TYPE SIGMA FACTO"/>
    <property type="match status" value="1"/>
</dbReference>
<dbReference type="InterPro" id="IPR013324">
    <property type="entry name" value="RNA_pol_sigma_r3/r4-like"/>
</dbReference>
<evidence type="ECO:0000313" key="6">
    <source>
        <dbReference type="EMBL" id="MCW3806633.1"/>
    </source>
</evidence>
<dbReference type="CDD" id="cd06170">
    <property type="entry name" value="LuxR_C_like"/>
    <property type="match status" value="1"/>
</dbReference>
<dbReference type="InterPro" id="IPR014284">
    <property type="entry name" value="RNA_pol_sigma-70_dom"/>
</dbReference>
<dbReference type="NCBIfam" id="TIGR02985">
    <property type="entry name" value="Sig70_bacteroi1"/>
    <property type="match status" value="1"/>
</dbReference>
<evidence type="ECO:0000256" key="2">
    <source>
        <dbReference type="ARBA" id="ARBA00023015"/>
    </source>
</evidence>
<dbReference type="InterPro" id="IPR013325">
    <property type="entry name" value="RNA_pol_sigma_r2"/>
</dbReference>
<evidence type="ECO:0000256" key="1">
    <source>
        <dbReference type="ARBA" id="ARBA00010641"/>
    </source>
</evidence>
<proteinExistence type="inferred from homology"/>
<comment type="similarity">
    <text evidence="1">Belongs to the sigma-70 factor family. ECF subfamily.</text>
</comment>
<dbReference type="RefSeq" id="WP_301200247.1">
    <property type="nucleotide sequence ID" value="NZ_JAPDPI010000027.1"/>
</dbReference>
<dbReference type="EMBL" id="JAPDPI010000027">
    <property type="protein sequence ID" value="MCW3806633.1"/>
    <property type="molecule type" value="Genomic_DNA"/>
</dbReference>
<dbReference type="Pfam" id="PF04542">
    <property type="entry name" value="Sigma70_r2"/>
    <property type="match status" value="1"/>
</dbReference>
<dbReference type="GO" id="GO:0006352">
    <property type="term" value="P:DNA-templated transcription initiation"/>
    <property type="evidence" value="ECO:0007669"/>
    <property type="project" value="InterPro"/>
</dbReference>
<evidence type="ECO:0000256" key="3">
    <source>
        <dbReference type="ARBA" id="ARBA00023082"/>
    </source>
</evidence>
<reference evidence="6" key="1">
    <citation type="submission" date="2022-10" db="EMBL/GenBank/DDBJ databases">
        <authorList>
            <person name="Yu W.X."/>
        </authorList>
    </citation>
    <scope>NUCLEOTIDE SEQUENCE</scope>
    <source>
        <strain evidence="6">D04</strain>
    </source>
</reference>
<dbReference type="AlphaFoldDB" id="A0AAE3SKL4"/>
<keyword evidence="3" id="KW-0731">Sigma factor</keyword>
<dbReference type="PROSITE" id="PS50043">
    <property type="entry name" value="HTH_LUXR_2"/>
    <property type="match status" value="1"/>
</dbReference>
<dbReference type="InterPro" id="IPR007627">
    <property type="entry name" value="RNA_pol_sigma70_r2"/>
</dbReference>
<comment type="caution">
    <text evidence="6">The sequence shown here is derived from an EMBL/GenBank/DDBJ whole genome shotgun (WGS) entry which is preliminary data.</text>
</comment>
<dbReference type="PANTHER" id="PTHR43133:SF46">
    <property type="entry name" value="RNA POLYMERASE SIGMA-70 FACTOR ECF SUBFAMILY"/>
    <property type="match status" value="1"/>
</dbReference>
<evidence type="ECO:0000313" key="7">
    <source>
        <dbReference type="Proteomes" id="UP001207408"/>
    </source>
</evidence>
<dbReference type="Gene3D" id="1.10.1740.10">
    <property type="match status" value="1"/>
</dbReference>